<dbReference type="AlphaFoldDB" id="A0A6L5YPA9"/>
<dbReference type="PIRSF" id="PIRSF038471">
    <property type="entry name" value="MreC"/>
    <property type="match status" value="1"/>
</dbReference>
<keyword evidence="6" id="KW-0175">Coiled coil</keyword>
<reference evidence="9 10" key="1">
    <citation type="submission" date="2019-08" db="EMBL/GenBank/DDBJ databases">
        <title>In-depth cultivation of the pig gut microbiome towards novel bacterial diversity and tailored functional studies.</title>
        <authorList>
            <person name="Wylensek D."/>
            <person name="Hitch T.C.A."/>
            <person name="Clavel T."/>
        </authorList>
    </citation>
    <scope>NUCLEOTIDE SEQUENCE [LARGE SCALE GENOMIC DNA]</scope>
    <source>
        <strain evidence="9 10">MUC/MUC-530-WT-4D</strain>
    </source>
</reference>
<evidence type="ECO:0000256" key="3">
    <source>
        <dbReference type="ARBA" id="ARBA00022960"/>
    </source>
</evidence>
<evidence type="ECO:0000256" key="1">
    <source>
        <dbReference type="ARBA" id="ARBA00009369"/>
    </source>
</evidence>
<comment type="similarity">
    <text evidence="1 5">Belongs to the MreC family.</text>
</comment>
<dbReference type="Gene3D" id="2.40.10.350">
    <property type="entry name" value="Rod shape-determining protein MreC, domain 2"/>
    <property type="match status" value="1"/>
</dbReference>
<dbReference type="InterPro" id="IPR007221">
    <property type="entry name" value="MreC"/>
</dbReference>
<gene>
    <name evidence="9" type="primary">mreC</name>
    <name evidence="9" type="ORF">FYJ75_02780</name>
</gene>
<dbReference type="InterPro" id="IPR042177">
    <property type="entry name" value="Cell/Rod_1"/>
</dbReference>
<evidence type="ECO:0000313" key="10">
    <source>
        <dbReference type="Proteomes" id="UP000474024"/>
    </source>
</evidence>
<comment type="caution">
    <text evidence="9">The sequence shown here is derived from an EMBL/GenBank/DDBJ whole genome shotgun (WGS) entry which is preliminary data.</text>
</comment>
<dbReference type="Proteomes" id="UP000474024">
    <property type="component" value="Unassembled WGS sequence"/>
</dbReference>
<dbReference type="PANTHER" id="PTHR34138:SF1">
    <property type="entry name" value="CELL SHAPE-DETERMINING PROTEIN MREC"/>
    <property type="match status" value="1"/>
</dbReference>
<dbReference type="EMBL" id="VUNI01000003">
    <property type="protein sequence ID" value="MST73962.1"/>
    <property type="molecule type" value="Genomic_DNA"/>
</dbReference>
<dbReference type="Gene3D" id="2.40.10.340">
    <property type="entry name" value="Rod shape-determining protein MreC, domain 1"/>
    <property type="match status" value="1"/>
</dbReference>
<dbReference type="PANTHER" id="PTHR34138">
    <property type="entry name" value="CELL SHAPE-DETERMINING PROTEIN MREC"/>
    <property type="match status" value="1"/>
</dbReference>
<protein>
    <recommendedName>
        <fullName evidence="2 5">Cell shape-determining protein MreC</fullName>
    </recommendedName>
    <alternativeName>
        <fullName evidence="4 5">Cell shape protein MreC</fullName>
    </alternativeName>
</protein>
<dbReference type="RefSeq" id="WP_154428639.1">
    <property type="nucleotide sequence ID" value="NZ_VUNI01000003.1"/>
</dbReference>
<organism evidence="9 10">
    <name type="scientific">Roseburia porci</name>
    <dbReference type="NCBI Taxonomy" id="2605790"/>
    <lineage>
        <taxon>Bacteria</taxon>
        <taxon>Bacillati</taxon>
        <taxon>Bacillota</taxon>
        <taxon>Clostridia</taxon>
        <taxon>Lachnospirales</taxon>
        <taxon>Lachnospiraceae</taxon>
        <taxon>Roseburia</taxon>
    </lineage>
</organism>
<keyword evidence="3 5" id="KW-0133">Cell shape</keyword>
<feature type="domain" description="Rod shape-determining protein MreC beta-barrel core" evidence="8">
    <location>
        <begin position="127"/>
        <end position="278"/>
    </location>
</feature>
<name>A0A6L5YPA9_9FIRM</name>
<dbReference type="InterPro" id="IPR042175">
    <property type="entry name" value="Cell/Rod_MreC_2"/>
</dbReference>
<accession>A0A6L5YPA9</accession>
<proteinExistence type="inferred from homology"/>
<evidence type="ECO:0000256" key="7">
    <source>
        <dbReference type="SAM" id="MobiDB-lite"/>
    </source>
</evidence>
<dbReference type="NCBIfam" id="TIGR00219">
    <property type="entry name" value="mreC"/>
    <property type="match status" value="1"/>
</dbReference>
<evidence type="ECO:0000259" key="8">
    <source>
        <dbReference type="Pfam" id="PF04085"/>
    </source>
</evidence>
<keyword evidence="10" id="KW-1185">Reference proteome</keyword>
<dbReference type="GO" id="GO:0008360">
    <property type="term" value="P:regulation of cell shape"/>
    <property type="evidence" value="ECO:0007669"/>
    <property type="project" value="UniProtKB-KW"/>
</dbReference>
<feature type="region of interest" description="Disordered" evidence="7">
    <location>
        <begin position="281"/>
        <end position="303"/>
    </location>
</feature>
<comment type="function">
    <text evidence="5">Involved in formation and maintenance of cell shape.</text>
</comment>
<dbReference type="GO" id="GO:0005886">
    <property type="term" value="C:plasma membrane"/>
    <property type="evidence" value="ECO:0007669"/>
    <property type="project" value="TreeGrafter"/>
</dbReference>
<dbReference type="Pfam" id="PF04085">
    <property type="entry name" value="MreC"/>
    <property type="match status" value="1"/>
</dbReference>
<sequence>MKKYRNKKKRLSTKYMLLIMTIVCITLIFTSLTLNISGGPLNTVAGYIFVPMQKGINTAGQWISDKTNDFKTLAQVQEENQKLKEQNDELTSQLNTIKLEKYDLDNLRELLDLDEKYPSYQKVAASVIAKDTGNWFSVFTIDKGSKDGLKKGMNIMAGSGLVGIITDVGPNYAKVRSIIDDSANVSAMVTTTEDNMNVSGNLQTMNSDQAITFSELRDSEDKVQIGDPVVTSYVSDQYQQGILIGYIASIESDSNKLTKSGTITPVVDFEHMENVLVILDTKETGDSTQTESSGDSSTQTTEQ</sequence>
<evidence type="ECO:0000256" key="2">
    <source>
        <dbReference type="ARBA" id="ARBA00013855"/>
    </source>
</evidence>
<evidence type="ECO:0000256" key="6">
    <source>
        <dbReference type="SAM" id="Coils"/>
    </source>
</evidence>
<evidence type="ECO:0000256" key="5">
    <source>
        <dbReference type="PIRNR" id="PIRNR038471"/>
    </source>
</evidence>
<feature type="compositionally biased region" description="Polar residues" evidence="7">
    <location>
        <begin position="286"/>
        <end position="303"/>
    </location>
</feature>
<evidence type="ECO:0000256" key="4">
    <source>
        <dbReference type="ARBA" id="ARBA00032089"/>
    </source>
</evidence>
<dbReference type="InterPro" id="IPR055342">
    <property type="entry name" value="MreC_beta-barrel_core"/>
</dbReference>
<evidence type="ECO:0000313" key="9">
    <source>
        <dbReference type="EMBL" id="MST73962.1"/>
    </source>
</evidence>
<feature type="coiled-coil region" evidence="6">
    <location>
        <begin position="66"/>
        <end position="100"/>
    </location>
</feature>